<evidence type="ECO:0000313" key="2">
    <source>
        <dbReference type="EMBL" id="MCY9545948.1"/>
    </source>
</evidence>
<name>A0ABT4EKB2_9BACI</name>
<comment type="caution">
    <text evidence="2">The sequence shown here is derived from an EMBL/GenBank/DDBJ whole genome shotgun (WGS) entry which is preliminary data.</text>
</comment>
<keyword evidence="3" id="KW-1185">Reference proteome</keyword>
<dbReference type="RefSeq" id="WP_268636032.1">
    <property type="nucleotide sequence ID" value="NZ_JAMDLZ010000005.1"/>
</dbReference>
<feature type="compositionally biased region" description="Polar residues" evidence="1">
    <location>
        <begin position="8"/>
        <end position="17"/>
    </location>
</feature>
<evidence type="ECO:0008006" key="4">
    <source>
        <dbReference type="Google" id="ProtNLM"/>
    </source>
</evidence>
<dbReference type="EMBL" id="JAMDLZ010000005">
    <property type="protein sequence ID" value="MCY9545948.1"/>
    <property type="molecule type" value="Genomic_DNA"/>
</dbReference>
<accession>A0ABT4EKB2</accession>
<organism evidence="2 3">
    <name type="scientific">Lysinibacillus xylanilyticus</name>
    <dbReference type="NCBI Taxonomy" id="582475"/>
    <lineage>
        <taxon>Bacteria</taxon>
        <taxon>Bacillati</taxon>
        <taxon>Bacillota</taxon>
        <taxon>Bacilli</taxon>
        <taxon>Bacillales</taxon>
        <taxon>Bacillaceae</taxon>
        <taxon>Lysinibacillus</taxon>
    </lineage>
</organism>
<evidence type="ECO:0000313" key="3">
    <source>
        <dbReference type="Proteomes" id="UP001527052"/>
    </source>
</evidence>
<reference evidence="2 3" key="1">
    <citation type="submission" date="2022-05" db="EMBL/GenBank/DDBJ databases">
        <title>Genome Sequencing of Bee-Associated Microbes.</title>
        <authorList>
            <person name="Dunlap C."/>
        </authorList>
    </citation>
    <scope>NUCLEOTIDE SEQUENCE [LARGE SCALE GENOMIC DNA]</scope>
    <source>
        <strain evidence="2 3">NRRL BD-083</strain>
    </source>
</reference>
<evidence type="ECO:0000256" key="1">
    <source>
        <dbReference type="SAM" id="MobiDB-lite"/>
    </source>
</evidence>
<sequence>MARRRQQQDPAPNTQASFLGAQEAGLLGEDTGAQGGNITSTKVELISSMVLTIGYSLATLSNILALQEEEAIEQSRSSDAQNQNVLFRQMHRHLSHLNNRLDSIERKMNRY</sequence>
<proteinExistence type="predicted"/>
<dbReference type="Proteomes" id="UP001527052">
    <property type="component" value="Unassembled WGS sequence"/>
</dbReference>
<gene>
    <name evidence="2" type="ORF">M5W82_03205</name>
</gene>
<feature type="region of interest" description="Disordered" evidence="1">
    <location>
        <begin position="1"/>
        <end position="34"/>
    </location>
</feature>
<protein>
    <recommendedName>
        <fullName evidence="4">Translation initiation factor 2</fullName>
    </recommendedName>
</protein>